<feature type="compositionally biased region" description="Basic and acidic residues" evidence="1">
    <location>
        <begin position="311"/>
        <end position="378"/>
    </location>
</feature>
<evidence type="ECO:0000313" key="2">
    <source>
        <dbReference type="EMBL" id="KAK7031697.1"/>
    </source>
</evidence>
<organism evidence="2 3">
    <name type="scientific">Favolaschia claudopus</name>
    <dbReference type="NCBI Taxonomy" id="2862362"/>
    <lineage>
        <taxon>Eukaryota</taxon>
        <taxon>Fungi</taxon>
        <taxon>Dikarya</taxon>
        <taxon>Basidiomycota</taxon>
        <taxon>Agaricomycotina</taxon>
        <taxon>Agaricomycetes</taxon>
        <taxon>Agaricomycetidae</taxon>
        <taxon>Agaricales</taxon>
        <taxon>Marasmiineae</taxon>
        <taxon>Mycenaceae</taxon>
        <taxon>Favolaschia</taxon>
    </lineage>
</organism>
<dbReference type="EMBL" id="JAWWNJ010000024">
    <property type="protein sequence ID" value="KAK7031697.1"/>
    <property type="molecule type" value="Genomic_DNA"/>
</dbReference>
<dbReference type="Gene3D" id="1.20.58.2130">
    <property type="match status" value="1"/>
</dbReference>
<feature type="region of interest" description="Disordered" evidence="1">
    <location>
        <begin position="174"/>
        <end position="194"/>
    </location>
</feature>
<proteinExistence type="predicted"/>
<sequence length="402" mass="46327">MALRSLQYNISFSTRLPWTTTQEKSISHDYPLNVMNESCEDFVARTYFQFLWLPEKIMPLGLFVPSLLRVQPSGLGNTAPHPLHSMLERLLLTTRSVTNKYQVELPHIIANGGGQGEEEESMMWFAVSHEKGENEEEELWQNETWRSKWMERMERREVQIQILLYMLKLSLPGPLPPPDPSSSPAKKRRKIGEIPAPSLEDKLEAFMDKLSMWQLVSTLDEGLLHRNTERDWMQVFCEDIVEPRFGTTVPAQAGLLRSKIFPHSPFSDSSDSENGRATSPDIPAKRPRQNSSATLEQPARSRSRSLSVTLAEEKREREREGSMEASKRRGLAREVSMKRTFKPRERDNSEIERREKEKAEEKERQRVAEEARLAAKRREQSLGVMLVDATPVKSKPTRKSSR</sequence>
<comment type="caution">
    <text evidence="2">The sequence shown here is derived from an EMBL/GenBank/DDBJ whole genome shotgun (WGS) entry which is preliminary data.</text>
</comment>
<protein>
    <recommendedName>
        <fullName evidence="4">DNA replication regulator Sld3 C-terminal domain-containing protein</fullName>
    </recommendedName>
</protein>
<feature type="region of interest" description="Disordered" evidence="1">
    <location>
        <begin position="263"/>
        <end position="378"/>
    </location>
</feature>
<evidence type="ECO:0008006" key="4">
    <source>
        <dbReference type="Google" id="ProtNLM"/>
    </source>
</evidence>
<evidence type="ECO:0000256" key="1">
    <source>
        <dbReference type="SAM" id="MobiDB-lite"/>
    </source>
</evidence>
<reference evidence="2 3" key="1">
    <citation type="journal article" date="2024" name="J Genomics">
        <title>Draft genome sequencing and assembly of Favolaschia claudopus CIRM-BRFM 2984 isolated from oak limbs.</title>
        <authorList>
            <person name="Navarro D."/>
            <person name="Drula E."/>
            <person name="Chaduli D."/>
            <person name="Cazenave R."/>
            <person name="Ahrendt S."/>
            <person name="Wang J."/>
            <person name="Lipzen A."/>
            <person name="Daum C."/>
            <person name="Barry K."/>
            <person name="Grigoriev I.V."/>
            <person name="Favel A."/>
            <person name="Rosso M.N."/>
            <person name="Martin F."/>
        </authorList>
    </citation>
    <scope>NUCLEOTIDE SEQUENCE [LARGE SCALE GENOMIC DNA]</scope>
    <source>
        <strain evidence="2 3">CIRM-BRFM 2984</strain>
    </source>
</reference>
<dbReference type="Proteomes" id="UP001362999">
    <property type="component" value="Unassembled WGS sequence"/>
</dbReference>
<accession>A0AAW0BXH0</accession>
<gene>
    <name evidence="2" type="ORF">R3P38DRAFT_2925198</name>
</gene>
<evidence type="ECO:0000313" key="3">
    <source>
        <dbReference type="Proteomes" id="UP001362999"/>
    </source>
</evidence>
<name>A0AAW0BXH0_9AGAR</name>
<keyword evidence="3" id="KW-1185">Reference proteome</keyword>
<dbReference type="AlphaFoldDB" id="A0AAW0BXH0"/>